<sequence>MTTTAAPLQAHLGFWLRFVSNHVSMRFQKLLEEKGVTLSEWVALRTLWQQPGTSHAALIEALGMTKGAASKVMSRLEEKGYAVRQLAEGKAREQCLVLTPEGSALVPVLAALADANDQHFFGHLTPAEQQMLLQSMQALVLHHQLTEIPTN</sequence>
<dbReference type="EMBL" id="JBHLXP010000001">
    <property type="protein sequence ID" value="MFC0047305.1"/>
    <property type="molecule type" value="Genomic_DNA"/>
</dbReference>
<evidence type="ECO:0000313" key="2">
    <source>
        <dbReference type="EMBL" id="MFC0047305.1"/>
    </source>
</evidence>
<proteinExistence type="predicted"/>
<evidence type="ECO:0000259" key="1">
    <source>
        <dbReference type="PROSITE" id="PS50995"/>
    </source>
</evidence>
<dbReference type="InterPro" id="IPR000835">
    <property type="entry name" value="HTH_MarR-typ"/>
</dbReference>
<dbReference type="InterPro" id="IPR036390">
    <property type="entry name" value="WH_DNA-bd_sf"/>
</dbReference>
<dbReference type="PROSITE" id="PS50995">
    <property type="entry name" value="HTH_MARR_2"/>
    <property type="match status" value="1"/>
</dbReference>
<dbReference type="InterPro" id="IPR039422">
    <property type="entry name" value="MarR/SlyA-like"/>
</dbReference>
<dbReference type="PANTHER" id="PTHR33164">
    <property type="entry name" value="TRANSCRIPTIONAL REGULATOR, MARR FAMILY"/>
    <property type="match status" value="1"/>
</dbReference>
<comment type="caution">
    <text evidence="2">The sequence shown here is derived from an EMBL/GenBank/DDBJ whole genome shotgun (WGS) entry which is preliminary data.</text>
</comment>
<name>A0ABV6BCR3_9GAMM</name>
<gene>
    <name evidence="2" type="ORF">ACFFJP_03245</name>
</gene>
<organism evidence="2 3">
    <name type="scientific">Rheinheimera tilapiae</name>
    <dbReference type="NCBI Taxonomy" id="875043"/>
    <lineage>
        <taxon>Bacteria</taxon>
        <taxon>Pseudomonadati</taxon>
        <taxon>Pseudomonadota</taxon>
        <taxon>Gammaproteobacteria</taxon>
        <taxon>Chromatiales</taxon>
        <taxon>Chromatiaceae</taxon>
        <taxon>Rheinheimera</taxon>
    </lineage>
</organism>
<dbReference type="InterPro" id="IPR036388">
    <property type="entry name" value="WH-like_DNA-bd_sf"/>
</dbReference>
<dbReference type="SUPFAM" id="SSF46785">
    <property type="entry name" value="Winged helix' DNA-binding domain"/>
    <property type="match status" value="1"/>
</dbReference>
<protein>
    <submittedName>
        <fullName evidence="2">MarR family winged helix-turn-helix transcriptional regulator</fullName>
    </submittedName>
</protein>
<dbReference type="Gene3D" id="1.10.10.10">
    <property type="entry name" value="Winged helix-like DNA-binding domain superfamily/Winged helix DNA-binding domain"/>
    <property type="match status" value="1"/>
</dbReference>
<feature type="domain" description="HTH marR-type" evidence="1">
    <location>
        <begin position="9"/>
        <end position="141"/>
    </location>
</feature>
<dbReference type="RefSeq" id="WP_377240473.1">
    <property type="nucleotide sequence ID" value="NZ_JBHLXP010000001.1"/>
</dbReference>
<reference evidence="2 3" key="1">
    <citation type="submission" date="2024-09" db="EMBL/GenBank/DDBJ databases">
        <authorList>
            <person name="Sun Q."/>
            <person name="Mori K."/>
        </authorList>
    </citation>
    <scope>NUCLEOTIDE SEQUENCE [LARGE SCALE GENOMIC DNA]</scope>
    <source>
        <strain evidence="2 3">KCTC 23315</strain>
    </source>
</reference>
<dbReference type="Pfam" id="PF01047">
    <property type="entry name" value="MarR"/>
    <property type="match status" value="1"/>
</dbReference>
<dbReference type="SMART" id="SM00347">
    <property type="entry name" value="HTH_MARR"/>
    <property type="match status" value="1"/>
</dbReference>
<evidence type="ECO:0000313" key="3">
    <source>
        <dbReference type="Proteomes" id="UP001589813"/>
    </source>
</evidence>
<keyword evidence="3" id="KW-1185">Reference proteome</keyword>
<dbReference type="Proteomes" id="UP001589813">
    <property type="component" value="Unassembled WGS sequence"/>
</dbReference>
<accession>A0ABV6BCR3</accession>
<dbReference type="PANTHER" id="PTHR33164:SF89">
    <property type="entry name" value="MARR FAMILY REGULATORY PROTEIN"/>
    <property type="match status" value="1"/>
</dbReference>